<accession>A0A654M3Z5</accession>
<dbReference type="AlphaFoldDB" id="A0A654M3Z5"/>
<gene>
    <name evidence="2" type="ORF">NMY3_03084</name>
</gene>
<keyword evidence="1" id="KW-0472">Membrane</keyword>
<evidence type="ECO:0000313" key="3">
    <source>
        <dbReference type="Proteomes" id="UP000058925"/>
    </source>
</evidence>
<protein>
    <submittedName>
        <fullName evidence="2">Uncharacterized protein</fullName>
    </submittedName>
</protein>
<proteinExistence type="predicted"/>
<sequence>MVCNFRINLINILGKRTWMISLLEYLPIITSGLLFLAILTLVANRKNLRLQSEYQIYARMIEARLKLETSEPFIKMARESPFYADRFALVDSPDQFYMLRAFIDLYEFIYRLHKTHVIDDQLWLRWMSSAKAMKSIPKFLNVWEKTKSVHSPEFVKFIDSL</sequence>
<dbReference type="EMBL" id="CP012850">
    <property type="protein sequence ID" value="ALI37271.1"/>
    <property type="molecule type" value="Genomic_DNA"/>
</dbReference>
<evidence type="ECO:0000256" key="1">
    <source>
        <dbReference type="SAM" id="Phobius"/>
    </source>
</evidence>
<keyword evidence="1" id="KW-1133">Transmembrane helix</keyword>
<name>A0A654M3Z5_9ARCH</name>
<feature type="transmembrane region" description="Helical" evidence="1">
    <location>
        <begin position="25"/>
        <end position="43"/>
    </location>
</feature>
<keyword evidence="3" id="KW-1185">Reference proteome</keyword>
<evidence type="ECO:0000313" key="2">
    <source>
        <dbReference type="EMBL" id="ALI37271.1"/>
    </source>
</evidence>
<organism evidence="2 3">
    <name type="scientific">Candidatus Nitrosocosmicus oleophilus</name>
    <dbReference type="NCBI Taxonomy" id="1353260"/>
    <lineage>
        <taxon>Archaea</taxon>
        <taxon>Nitrososphaerota</taxon>
        <taxon>Nitrososphaeria</taxon>
        <taxon>Nitrososphaerales</taxon>
        <taxon>Nitrososphaeraceae</taxon>
        <taxon>Candidatus Nitrosocosmicus</taxon>
    </lineage>
</organism>
<reference evidence="3" key="1">
    <citation type="submission" date="2015-10" db="EMBL/GenBank/DDBJ databases">
        <title>Niche specialization of a soil ammonia-oxidizing archaeon, Candidatus Nitrosocosmicus oleophilus.</title>
        <authorList>
            <person name="Jung M.-Y."/>
            <person name="Rhee S.-K."/>
        </authorList>
    </citation>
    <scope>NUCLEOTIDE SEQUENCE [LARGE SCALE GENOMIC DNA]</scope>
    <source>
        <strain evidence="3">MY3</strain>
    </source>
</reference>
<dbReference type="KEGG" id="taa:NMY3_03084"/>
<keyword evidence="1" id="KW-0812">Transmembrane</keyword>
<dbReference type="Proteomes" id="UP000058925">
    <property type="component" value="Chromosome"/>
</dbReference>